<reference evidence="9 10" key="1">
    <citation type="submission" date="2015-01" db="EMBL/GenBank/DDBJ databases">
        <title>The Genome Sequence of Exophiala spinifera CBS89968.</title>
        <authorList>
            <consortium name="The Broad Institute Genomics Platform"/>
            <person name="Cuomo C."/>
            <person name="de Hoog S."/>
            <person name="Gorbushina A."/>
            <person name="Stielow B."/>
            <person name="Teixiera M."/>
            <person name="Abouelleil A."/>
            <person name="Chapman S.B."/>
            <person name="Priest M."/>
            <person name="Young S.K."/>
            <person name="Wortman J."/>
            <person name="Nusbaum C."/>
            <person name="Birren B."/>
        </authorList>
    </citation>
    <scope>NUCLEOTIDE SEQUENCE [LARGE SCALE GENOMIC DNA]</scope>
    <source>
        <strain evidence="9 10">CBS 89968</strain>
    </source>
</reference>
<dbReference type="GO" id="GO:0005802">
    <property type="term" value="C:trans-Golgi network"/>
    <property type="evidence" value="ECO:0007669"/>
    <property type="project" value="TreeGrafter"/>
</dbReference>
<comment type="subcellular location">
    <subcellularLocation>
        <location evidence="1">Golgi apparatus</location>
    </subcellularLocation>
</comment>
<evidence type="ECO:0000259" key="4">
    <source>
        <dbReference type="Pfam" id="PF08626"/>
    </source>
</evidence>
<keyword evidence="10" id="KW-1185">Reference proteome</keyword>
<dbReference type="InterPro" id="IPR058568">
    <property type="entry name" value="Ig_TRAPPC9_Trs120_4th"/>
</dbReference>
<feature type="domain" description="Trs120/TRAPPC9 first Ig-like" evidence="6">
    <location>
        <begin position="673"/>
        <end position="865"/>
    </location>
</feature>
<proteinExistence type="predicted"/>
<evidence type="ECO:0000256" key="3">
    <source>
        <dbReference type="SAM" id="MobiDB-lite"/>
    </source>
</evidence>
<keyword evidence="2" id="KW-0333">Golgi apparatus</keyword>
<feature type="domain" description="Trs120/TRAPPC9 N-terminal" evidence="4">
    <location>
        <begin position="6"/>
        <end position="334"/>
    </location>
</feature>
<dbReference type="VEuPathDB" id="FungiDB:PV08_01255"/>
<dbReference type="InterPro" id="IPR058567">
    <property type="entry name" value="Ig_TRAPPC9_Trs120_3rd"/>
</dbReference>
<organism evidence="9 10">
    <name type="scientific">Exophiala spinifera</name>
    <dbReference type="NCBI Taxonomy" id="91928"/>
    <lineage>
        <taxon>Eukaryota</taxon>
        <taxon>Fungi</taxon>
        <taxon>Dikarya</taxon>
        <taxon>Ascomycota</taxon>
        <taxon>Pezizomycotina</taxon>
        <taxon>Eurotiomycetes</taxon>
        <taxon>Chaetothyriomycetidae</taxon>
        <taxon>Chaetothyriales</taxon>
        <taxon>Herpotrichiellaceae</taxon>
        <taxon>Exophiala</taxon>
    </lineage>
</organism>
<feature type="domain" description="Trs120/TRAPPC9 fourth Ig-like" evidence="8">
    <location>
        <begin position="1238"/>
        <end position="1368"/>
    </location>
</feature>
<dbReference type="Proteomes" id="UP000053328">
    <property type="component" value="Unassembled WGS sequence"/>
</dbReference>
<feature type="region of interest" description="Disordered" evidence="3">
    <location>
        <begin position="216"/>
        <end position="267"/>
    </location>
</feature>
<evidence type="ECO:0000259" key="6">
    <source>
        <dbReference type="Pfam" id="PF26254"/>
    </source>
</evidence>
<dbReference type="Pfam" id="PF26254">
    <property type="entry name" value="Ig_TRAPPC9-Trs120_1st"/>
    <property type="match status" value="1"/>
</dbReference>
<evidence type="ECO:0000256" key="1">
    <source>
        <dbReference type="ARBA" id="ARBA00004555"/>
    </source>
</evidence>
<dbReference type="HOGENOM" id="CLU_002231_0_0_1"/>
<evidence type="ECO:0000313" key="10">
    <source>
        <dbReference type="Proteomes" id="UP000053328"/>
    </source>
</evidence>
<dbReference type="EMBL" id="KN847492">
    <property type="protein sequence ID" value="KIW20678.1"/>
    <property type="molecule type" value="Genomic_DNA"/>
</dbReference>
<protein>
    <recommendedName>
        <fullName evidence="11">Hypercellular protein HypA</fullName>
    </recommendedName>
</protein>
<dbReference type="Pfam" id="PF08626">
    <property type="entry name" value="TRAPPC9-Trs120"/>
    <property type="match status" value="1"/>
</dbReference>
<name>A0A0D2BP33_9EURO</name>
<dbReference type="Pfam" id="PF26283">
    <property type="entry name" value="Ig_TRAPPC9-Trs120_4th"/>
    <property type="match status" value="1"/>
</dbReference>
<evidence type="ECO:0000259" key="8">
    <source>
        <dbReference type="Pfam" id="PF26283"/>
    </source>
</evidence>
<dbReference type="Pfam" id="PF26280">
    <property type="entry name" value="Ig_TRAPPC9-Trs120_2nd"/>
    <property type="match status" value="1"/>
</dbReference>
<dbReference type="OrthoDB" id="27962at2759"/>
<dbReference type="InterPro" id="IPR058563">
    <property type="entry name" value="Trs120_TRAPPC9_N"/>
</dbReference>
<dbReference type="PANTHER" id="PTHR21512">
    <property type="entry name" value="TRAFFICKING PROTEIN PARTICLE COMPLEX SUBUNIT 9"/>
    <property type="match status" value="1"/>
</dbReference>
<sequence>MGYNPFDPIAGAKVNVLCVPAGQITPDRFQRFVKTLQKSAIIPLEDVEPSATGKGTGDQQLIEREACSNYGSPERQDGQIFYDISTYQDARRPDFFPFDTNSRSQILLGLIDGHRVEGLSQSASLDQAAPHGISAAHQSIKDAFLHQSPSIPGLLVRQLIWFGSQPPTDLGQDPLFVPDEDNRNAAHDVMVSLSRMFMSRTTDTIDELKNQPISMVPGMVPGVNSSLPLRGGRTPNLEDGNSNPTSTRSPNATPVLQETEAQSETSRGRFNIIQGMLRLQNGLWTHALDCLSDGISIAQNGHDHLWHGKALESLLVCMIILSWSNSSFTIPQVCRSLPNRNGYLQTDSGPKSAKSGKALAQLMPPMVETILELYAKVSNLDLGGSLQDVLREARVRLVNLLVCVKRNGNILSQECLNQIVTGQRGVADSRETSGEPVAISKAGMANILIETLQAAQSSNSIGHYTTILVAVSSSLSTLGLDRKHAFYLKMLMQQLVPKLIEARKVGASEVGVHPAAGLPPVSNASQGIIPEMAAGTRLALDLAAAAYGLPLSPVPNPQEVIPANLEVIRDKLQAWAIEHSFGDTLLKIEMLRICVVACDALPDIPASLHFTSSILRTAKQVITMPLQEPCLAIPLITAEEQSKFVESLKRAIAAASRIGESGYRAEYWDDFLVRDVQVFERDSFSKLIPHKPSDLSIQGTTNLAETVRDPFIYNPFSKAKSVAAAPVLVAEELATFAVVLQNPLEVDVEIDQIELITTGCEFTASKHSIVLGPFSTQTFTLTGRPSGSGDLEVIGCRASIRHCYPQDFLIFTDDWKLPSSPKDNAVGKIKTRRKPNGVPDEDIATGTNLKLQTPISTSLKLRVINPQPRLTIQPTNFDSAAMMLLEGELRRYDFKMINESSRVSADFVLVTTQDSVTSRLQDTLENKDLLPADIYEIQTQLATNPVVQIENKDRPDSSSSLSPGQSINYTVAIVGRPGLVSATVQMDFAYLGAPSSEVKGNFYTRQVRYPISVTVNGSVEILRCNILPIHNDFSWNDKLRQTIYQNGDEVDKSHKRNIAHFSHWLKTHQDAHDHCILSLDVRNVWPQPLSIHIQARRPTWGDTAPDGRWNEAFSVLETLQPGHVSRILLLVPRLFIQDPTASIPNLGTQKQFVVSKSKVSAETEAASRESFWYREELIKCLRGTWNEEPSGRKGTIDLRKGIRLSSRMVDALKSDHVEIEYDLLPAEKSDAQSADESADGQTIQQIGRYHFAMKTEVFTTLSVRVHNRTRDTLRLLLRLQPSLRNQPHNIALDLSRRLAWTGVLQRALHPAIEPGGVCVAQLGIIALAQGDYEINASVEEVKGFRTDPPTVGSGRRMWHARSPCLIDAIHR</sequence>
<dbReference type="InterPro" id="IPR058564">
    <property type="entry name" value="TPR_TRAPPC9_Trs120"/>
</dbReference>
<dbReference type="InterPro" id="IPR013935">
    <property type="entry name" value="Trs120_TRAPPC9"/>
</dbReference>
<feature type="compositionally biased region" description="Polar residues" evidence="3">
    <location>
        <begin position="239"/>
        <end position="265"/>
    </location>
</feature>
<evidence type="ECO:0000259" key="7">
    <source>
        <dbReference type="Pfam" id="PF26282"/>
    </source>
</evidence>
<dbReference type="InterPro" id="IPR058565">
    <property type="entry name" value="Ig_TRAPPC9_Trs120_1st"/>
</dbReference>
<evidence type="ECO:0008006" key="11">
    <source>
        <dbReference type="Google" id="ProtNLM"/>
    </source>
</evidence>
<evidence type="ECO:0000313" key="9">
    <source>
        <dbReference type="EMBL" id="KIW20678.1"/>
    </source>
</evidence>
<accession>A0A0D2BP33</accession>
<feature type="domain" description="Trs120/TRAPPC9 TPR region" evidence="5">
    <location>
        <begin position="359"/>
        <end position="659"/>
    </location>
</feature>
<dbReference type="Pfam" id="PF26282">
    <property type="entry name" value="Ig_TRAPPC9-Trs120_3rd"/>
    <property type="match status" value="1"/>
</dbReference>
<feature type="domain" description="Trs120/TRAPPC9 third Ig-like" evidence="7">
    <location>
        <begin position="1019"/>
        <end position="1213"/>
    </location>
</feature>
<dbReference type="RefSeq" id="XP_016240894.1">
    <property type="nucleotide sequence ID" value="XM_016375618.1"/>
</dbReference>
<dbReference type="STRING" id="91928.A0A0D2BP33"/>
<gene>
    <name evidence="9" type="ORF">PV08_01255</name>
</gene>
<evidence type="ECO:0000256" key="2">
    <source>
        <dbReference type="ARBA" id="ARBA00023034"/>
    </source>
</evidence>
<evidence type="ECO:0000259" key="5">
    <source>
        <dbReference type="Pfam" id="PF26251"/>
    </source>
</evidence>
<dbReference type="PANTHER" id="PTHR21512:SF5">
    <property type="entry name" value="TRAFFICKING PROTEIN PARTICLE COMPLEX SUBUNIT 9"/>
    <property type="match status" value="1"/>
</dbReference>
<dbReference type="GeneID" id="27328338"/>
<dbReference type="Pfam" id="PF26251">
    <property type="entry name" value="TPR_TRAPPC9-Trs120"/>
    <property type="match status" value="1"/>
</dbReference>